<dbReference type="Proteomes" id="UP000053105">
    <property type="component" value="Unassembled WGS sequence"/>
</dbReference>
<evidence type="ECO:0000256" key="9">
    <source>
        <dbReference type="ARBA" id="ARBA00023136"/>
    </source>
</evidence>
<evidence type="ECO:0000256" key="14">
    <source>
        <dbReference type="SAM" id="MobiDB-lite"/>
    </source>
</evidence>
<dbReference type="STRING" id="166423.A0A0N0BHR0"/>
<keyword evidence="8" id="KW-0333">Golgi apparatus</keyword>
<gene>
    <name evidence="15" type="ORF">WN51_11225</name>
</gene>
<evidence type="ECO:0000313" key="16">
    <source>
        <dbReference type="Proteomes" id="UP000053105"/>
    </source>
</evidence>
<sequence length="548" mass="62723">MYHRFASAITAKCPRDRFDGKLADESWNDPNFGDEGEFVEASNENLRLGLIENTQLDRSSAELLRCSYTAKRTEESSAAVQNLSESVRQDVIRKWYKGNLKLPNLTSQAWAGKIHYKHRSPMRRIITLNAFVSKNDDQRDANPVDNMSEARVSKGRPSDGLCSIRPANTARSQRGYRPGCNKFYGQRFRCQFRAKPRKDKEKISGKKWQLQKKKELKYVVGPFDHKRYTYDRYMPLIFIGGVPRSGTTLVRAMLDAHPDVRCGQETRVIPRILQMRMHWLKSERENLRLSEAGISKEVMDSAIAAFCLEIIARHAEPAPRLCNKDPLTLKMGSYILDLFPNAKFIFMIRDGRATVHSIISRKVTITGFDLSSYRQSLIKWNHAISIMYGQCKEIGSEKCLMVPYEQLVLHPRQWMKKILNFLDVPWNESVMHHEEFINKPGGVPLSKVERSSDQIIKPVNLEALTKWVGHIPDDVVREMPDIAPMLSVLGYDPYANPPVYGAPDRLVSENTRRVLANGEVWAARARQFSLEKLIELSKEDEATNAPNA</sequence>
<evidence type="ECO:0000256" key="10">
    <source>
        <dbReference type="ARBA" id="ARBA00023157"/>
    </source>
</evidence>
<feature type="region of interest" description="Disordered" evidence="14">
    <location>
        <begin position="137"/>
        <end position="160"/>
    </location>
</feature>
<dbReference type="GO" id="GO:0000139">
    <property type="term" value="C:Golgi membrane"/>
    <property type="evidence" value="ECO:0007669"/>
    <property type="project" value="UniProtKB-SubCell"/>
</dbReference>
<evidence type="ECO:0000256" key="2">
    <source>
        <dbReference type="ARBA" id="ARBA00009988"/>
    </source>
</evidence>
<dbReference type="PANTHER" id="PTHR12788:SF10">
    <property type="entry name" value="PROTEIN-TYROSINE SULFOTRANSFERASE"/>
    <property type="match status" value="1"/>
</dbReference>
<evidence type="ECO:0000313" key="15">
    <source>
        <dbReference type="EMBL" id="KOX76592.1"/>
    </source>
</evidence>
<keyword evidence="11" id="KW-0325">Glycoprotein</keyword>
<comment type="function">
    <text evidence="13">Catalyzes the O-sulfation of tyrosine residues within acidic motifs of polypeptides, using 3'-phosphoadenylyl sulfate (PAPS) as cosubstrate.</text>
</comment>
<dbReference type="GO" id="GO:0008476">
    <property type="term" value="F:protein-tyrosine sulfotransferase activity"/>
    <property type="evidence" value="ECO:0007669"/>
    <property type="project" value="UniProtKB-EC"/>
</dbReference>
<keyword evidence="16" id="KW-1185">Reference proteome</keyword>
<comment type="similarity">
    <text evidence="2 13">Belongs to the protein sulfotransferase family.</text>
</comment>
<dbReference type="AlphaFoldDB" id="A0A0N0BHR0"/>
<organism evidence="15 16">
    <name type="scientific">Melipona quadrifasciata</name>
    <dbReference type="NCBI Taxonomy" id="166423"/>
    <lineage>
        <taxon>Eukaryota</taxon>
        <taxon>Metazoa</taxon>
        <taxon>Ecdysozoa</taxon>
        <taxon>Arthropoda</taxon>
        <taxon>Hexapoda</taxon>
        <taxon>Insecta</taxon>
        <taxon>Pterygota</taxon>
        <taxon>Neoptera</taxon>
        <taxon>Endopterygota</taxon>
        <taxon>Hymenoptera</taxon>
        <taxon>Apocrita</taxon>
        <taxon>Aculeata</taxon>
        <taxon>Apoidea</taxon>
        <taxon>Anthophila</taxon>
        <taxon>Apidae</taxon>
        <taxon>Melipona</taxon>
    </lineage>
</organism>
<dbReference type="Gene3D" id="3.40.50.300">
    <property type="entry name" value="P-loop containing nucleotide triphosphate hydrolases"/>
    <property type="match status" value="1"/>
</dbReference>
<dbReference type="OrthoDB" id="545675at2759"/>
<evidence type="ECO:0000256" key="6">
    <source>
        <dbReference type="ARBA" id="ARBA00022968"/>
    </source>
</evidence>
<evidence type="ECO:0000256" key="13">
    <source>
        <dbReference type="RuleBase" id="RU365018"/>
    </source>
</evidence>
<evidence type="ECO:0000256" key="4">
    <source>
        <dbReference type="ARBA" id="ARBA00022679"/>
    </source>
</evidence>
<evidence type="ECO:0000256" key="1">
    <source>
        <dbReference type="ARBA" id="ARBA00004323"/>
    </source>
</evidence>
<reference evidence="15 16" key="1">
    <citation type="submission" date="2015-07" db="EMBL/GenBank/DDBJ databases">
        <title>The genome of Melipona quadrifasciata.</title>
        <authorList>
            <person name="Pan H."/>
            <person name="Kapheim K."/>
        </authorList>
    </citation>
    <scope>NUCLEOTIDE SEQUENCE [LARGE SCALE GENOMIC DNA]</scope>
    <source>
        <strain evidence="15">0111107301</strain>
        <tissue evidence="15">Whole body</tissue>
    </source>
</reference>
<proteinExistence type="inferred from homology"/>
<keyword evidence="7" id="KW-1133">Transmembrane helix</keyword>
<comment type="subcellular location">
    <subcellularLocation>
        <location evidence="1">Golgi apparatus membrane</location>
        <topology evidence="1">Single-pass type II membrane protein</topology>
    </subcellularLocation>
</comment>
<dbReference type="EMBL" id="KQ435745">
    <property type="protein sequence ID" value="KOX76592.1"/>
    <property type="molecule type" value="Genomic_DNA"/>
</dbReference>
<evidence type="ECO:0000256" key="12">
    <source>
        <dbReference type="ARBA" id="ARBA00048460"/>
    </source>
</evidence>
<dbReference type="EC" id="2.8.2.20" evidence="3 13"/>
<accession>A0A0N0BHR0</accession>
<comment type="catalytic activity">
    <reaction evidence="12 13">
        <text>L-tyrosyl-[protein] + 3'-phosphoadenylyl sulfate = O-sulfo-L-tyrosine-[protein] + adenosine 3',5'-bisphosphate + H(+)</text>
        <dbReference type="Rhea" id="RHEA:16801"/>
        <dbReference type="Rhea" id="RHEA-COMP:10136"/>
        <dbReference type="Rhea" id="RHEA-COMP:11688"/>
        <dbReference type="ChEBI" id="CHEBI:15378"/>
        <dbReference type="ChEBI" id="CHEBI:46858"/>
        <dbReference type="ChEBI" id="CHEBI:58339"/>
        <dbReference type="ChEBI" id="CHEBI:58343"/>
        <dbReference type="ChEBI" id="CHEBI:65286"/>
        <dbReference type="EC" id="2.8.2.20"/>
    </reaction>
</comment>
<evidence type="ECO:0000256" key="7">
    <source>
        <dbReference type="ARBA" id="ARBA00022989"/>
    </source>
</evidence>
<evidence type="ECO:0000256" key="3">
    <source>
        <dbReference type="ARBA" id="ARBA00013262"/>
    </source>
</evidence>
<keyword evidence="10" id="KW-1015">Disulfide bond</keyword>
<name>A0A0N0BHR0_9HYME</name>
<dbReference type="PANTHER" id="PTHR12788">
    <property type="entry name" value="PROTEIN-TYROSINE SULFOTRANSFERASE 2"/>
    <property type="match status" value="1"/>
</dbReference>
<keyword evidence="9" id="KW-0472">Membrane</keyword>
<evidence type="ECO:0000256" key="11">
    <source>
        <dbReference type="ARBA" id="ARBA00023180"/>
    </source>
</evidence>
<protein>
    <recommendedName>
        <fullName evidence="3 13">Protein-tyrosine sulfotransferase</fullName>
        <ecNumber evidence="3 13">2.8.2.20</ecNumber>
    </recommendedName>
</protein>
<evidence type="ECO:0000256" key="5">
    <source>
        <dbReference type="ARBA" id="ARBA00022692"/>
    </source>
</evidence>
<dbReference type="InterPro" id="IPR026634">
    <property type="entry name" value="TPST-like"/>
</dbReference>
<dbReference type="Pfam" id="PF13469">
    <property type="entry name" value="Sulfotransfer_3"/>
    <property type="match status" value="1"/>
</dbReference>
<keyword evidence="4 13" id="KW-0808">Transferase</keyword>
<keyword evidence="6" id="KW-0735">Signal-anchor</keyword>
<evidence type="ECO:0000256" key="8">
    <source>
        <dbReference type="ARBA" id="ARBA00023034"/>
    </source>
</evidence>
<dbReference type="SUPFAM" id="SSF52540">
    <property type="entry name" value="P-loop containing nucleoside triphosphate hydrolases"/>
    <property type="match status" value="1"/>
</dbReference>
<keyword evidence="5" id="KW-0812">Transmembrane</keyword>
<dbReference type="FunFam" id="3.40.50.300:FF:000290">
    <property type="entry name" value="Protein-tyrosine sulfotransferase"/>
    <property type="match status" value="1"/>
</dbReference>
<dbReference type="InterPro" id="IPR027417">
    <property type="entry name" value="P-loop_NTPase"/>
</dbReference>